<name>A0A4S2JVL1_9HYME</name>
<proteinExistence type="predicted"/>
<protein>
    <submittedName>
        <fullName evidence="2">Uncharacterized protein</fullName>
    </submittedName>
</protein>
<accession>A0A4S2JVL1</accession>
<dbReference type="AlphaFoldDB" id="A0A4S2JVL1"/>
<organism evidence="2 3">
    <name type="scientific">Temnothorax longispinosus</name>
    <dbReference type="NCBI Taxonomy" id="300112"/>
    <lineage>
        <taxon>Eukaryota</taxon>
        <taxon>Metazoa</taxon>
        <taxon>Ecdysozoa</taxon>
        <taxon>Arthropoda</taxon>
        <taxon>Hexapoda</taxon>
        <taxon>Insecta</taxon>
        <taxon>Pterygota</taxon>
        <taxon>Neoptera</taxon>
        <taxon>Endopterygota</taxon>
        <taxon>Hymenoptera</taxon>
        <taxon>Apocrita</taxon>
        <taxon>Aculeata</taxon>
        <taxon>Formicoidea</taxon>
        <taxon>Formicidae</taxon>
        <taxon>Myrmicinae</taxon>
        <taxon>Temnothorax</taxon>
    </lineage>
</organism>
<feature type="region of interest" description="Disordered" evidence="1">
    <location>
        <begin position="272"/>
        <end position="303"/>
    </location>
</feature>
<evidence type="ECO:0000313" key="3">
    <source>
        <dbReference type="Proteomes" id="UP000310200"/>
    </source>
</evidence>
<evidence type="ECO:0000256" key="1">
    <source>
        <dbReference type="SAM" id="MobiDB-lite"/>
    </source>
</evidence>
<comment type="caution">
    <text evidence="2">The sequence shown here is derived from an EMBL/GenBank/DDBJ whole genome shotgun (WGS) entry which is preliminary data.</text>
</comment>
<keyword evidence="3" id="KW-1185">Reference proteome</keyword>
<dbReference type="Proteomes" id="UP000310200">
    <property type="component" value="Unassembled WGS sequence"/>
</dbReference>
<reference evidence="2 3" key="1">
    <citation type="journal article" date="2019" name="Philos. Trans. R. Soc. Lond., B, Biol. Sci.">
        <title>Ant behaviour and brain gene expression of defending hosts depend on the ecological success of the intruding social parasite.</title>
        <authorList>
            <person name="Kaur R."/>
            <person name="Stoldt M."/>
            <person name="Jongepier E."/>
            <person name="Feldmeyer B."/>
            <person name="Menzel F."/>
            <person name="Bornberg-Bauer E."/>
            <person name="Foitzik S."/>
        </authorList>
    </citation>
    <scope>NUCLEOTIDE SEQUENCE [LARGE SCALE GENOMIC DNA]</scope>
    <source>
        <tissue evidence="2">Whole body</tissue>
    </source>
</reference>
<dbReference type="EMBL" id="QBLH01003278">
    <property type="protein sequence ID" value="TGZ40373.1"/>
    <property type="molecule type" value="Genomic_DNA"/>
</dbReference>
<evidence type="ECO:0000313" key="2">
    <source>
        <dbReference type="EMBL" id="TGZ40373.1"/>
    </source>
</evidence>
<gene>
    <name evidence="2" type="ORF">DBV15_07539</name>
</gene>
<sequence length="352" mass="40010">MSERDARDHARAFSRDLASPIATIGDAKPIIQGCGSVKTSNCESSSRLRGGKILSIRKGITEKHDEVTLNRSSELSTCNNDVHRPRARRLPIYTPNFMRDFLALARNAKAQLFHMRDSICGNTRRPVIRRYPRFPWNQSVAGHCHDRLDPNDSVRSAARLKRAREVARQKEREDYTARSIIRLFEGDLILARSDERSGCQSRNLRIGRIGARRDDRSNCRLPGTRRPPRINTETHPRLLRAALIGRLMFGQGVEKRIGTGEVRGGWSISSVNKGGPVYPNASSGQRENAPRNKVPAEQPGGRRRIINHGLGRLTRSILRRVGRGLLSKTEKWQDDARGRETYFRREANHRRH</sequence>